<dbReference type="InterPro" id="IPR013766">
    <property type="entry name" value="Thioredoxin_domain"/>
</dbReference>
<reference evidence="3 4" key="1">
    <citation type="submission" date="2016-10" db="EMBL/GenBank/DDBJ databases">
        <authorList>
            <person name="de Groot N.N."/>
        </authorList>
    </citation>
    <scope>NUCLEOTIDE SEQUENCE [LARGE SCALE GENOMIC DNA]</scope>
    <source>
        <strain evidence="3 4">AB35.6</strain>
    </source>
</reference>
<evidence type="ECO:0000313" key="4">
    <source>
        <dbReference type="Proteomes" id="UP000182409"/>
    </source>
</evidence>
<keyword evidence="1" id="KW-0732">Signal</keyword>
<dbReference type="EMBL" id="FNSD01000001">
    <property type="protein sequence ID" value="SEB51245.1"/>
    <property type="molecule type" value="Genomic_DNA"/>
</dbReference>
<organism evidence="3 4">
    <name type="scientific">Terriglobus roseus</name>
    <dbReference type="NCBI Taxonomy" id="392734"/>
    <lineage>
        <taxon>Bacteria</taxon>
        <taxon>Pseudomonadati</taxon>
        <taxon>Acidobacteriota</taxon>
        <taxon>Terriglobia</taxon>
        <taxon>Terriglobales</taxon>
        <taxon>Acidobacteriaceae</taxon>
        <taxon>Terriglobus</taxon>
    </lineage>
</organism>
<dbReference type="GO" id="GO:0016491">
    <property type="term" value="F:oxidoreductase activity"/>
    <property type="evidence" value="ECO:0007669"/>
    <property type="project" value="InterPro"/>
</dbReference>
<dbReference type="PANTHER" id="PTHR43640:SF1">
    <property type="entry name" value="THIOREDOXIN-DEPENDENT PEROXIREDOXIN"/>
    <property type="match status" value="1"/>
</dbReference>
<dbReference type="InterPro" id="IPR047262">
    <property type="entry name" value="PRX-like1"/>
</dbReference>
<dbReference type="InterPro" id="IPR036249">
    <property type="entry name" value="Thioredoxin-like_sf"/>
</dbReference>
<dbReference type="Pfam" id="PF00578">
    <property type="entry name" value="AhpC-TSA"/>
    <property type="match status" value="1"/>
</dbReference>
<evidence type="ECO:0000313" key="3">
    <source>
        <dbReference type="EMBL" id="SEB51245.1"/>
    </source>
</evidence>
<dbReference type="PROSITE" id="PS51352">
    <property type="entry name" value="THIOREDOXIN_2"/>
    <property type="match status" value="1"/>
</dbReference>
<dbReference type="GO" id="GO:0016209">
    <property type="term" value="F:antioxidant activity"/>
    <property type="evidence" value="ECO:0007669"/>
    <property type="project" value="InterPro"/>
</dbReference>
<dbReference type="CDD" id="cd02969">
    <property type="entry name" value="PRX_like1"/>
    <property type="match status" value="1"/>
</dbReference>
<evidence type="ECO:0000259" key="2">
    <source>
        <dbReference type="PROSITE" id="PS51352"/>
    </source>
</evidence>
<feature type="chain" id="PRO_5010201779" evidence="1">
    <location>
        <begin position="22"/>
        <end position="404"/>
    </location>
</feature>
<protein>
    <submittedName>
        <fullName evidence="3">Peroxiredoxin</fullName>
    </submittedName>
</protein>
<feature type="signal peptide" evidence="1">
    <location>
        <begin position="1"/>
        <end position="21"/>
    </location>
</feature>
<dbReference type="RefSeq" id="WP_212733130.1">
    <property type="nucleotide sequence ID" value="NZ_FNSD01000001.1"/>
</dbReference>
<dbReference type="PANTHER" id="PTHR43640">
    <property type="entry name" value="OS07G0260300 PROTEIN"/>
    <property type="match status" value="1"/>
</dbReference>
<evidence type="ECO:0000256" key="1">
    <source>
        <dbReference type="SAM" id="SignalP"/>
    </source>
</evidence>
<feature type="domain" description="Thioredoxin" evidence="2">
    <location>
        <begin position="48"/>
        <end position="211"/>
    </location>
</feature>
<dbReference type="InterPro" id="IPR000866">
    <property type="entry name" value="AhpC/TSA"/>
</dbReference>
<gene>
    <name evidence="3" type="ORF">SAMN05443244_0891</name>
</gene>
<dbReference type="Proteomes" id="UP000182409">
    <property type="component" value="Unassembled WGS sequence"/>
</dbReference>
<accession>A0A1H4JZH5</accession>
<dbReference type="Gene3D" id="3.40.30.10">
    <property type="entry name" value="Glutaredoxin"/>
    <property type="match status" value="2"/>
</dbReference>
<name>A0A1H4JZH5_9BACT</name>
<dbReference type="SUPFAM" id="SSF52833">
    <property type="entry name" value="Thioredoxin-like"/>
    <property type="match status" value="2"/>
</dbReference>
<proteinExistence type="predicted"/>
<sequence>MRSSSVFLLATLAVTFLSAPAQDTPPAQKVIGVSELIPMGGNAEHPLLPIGSTAPDFALKGTDDKVHTLAEFKDAKVLVVMFESIHCPVSENYEGRMRGLYDSYRNKGVAFVAINPNNPKAVRLDELGYTDLTDSPADMKIRVHDRQIPWPYLYDGETQAIAQKFGAVATPHVFIFDADRKLRYEGRIDDNQNEKLVKVHDAHDAIEALLAGGTVATPHRPAFGCSTKWLSKSGDVEKEMERIKAEPVALNAASAADLAALRANAGNKVTVIHFWSTGTPNGAKDFAELETTFRMYRGRSYDFVTVDTDAAANTPKATEFLNSQHASSRNLQLSSADMKTVQAAFGDTWRPNEEFTAVLAPGGKLVYAHKGPIDILDVRHAVLTNFTDNPHFPGQSEYWATKAR</sequence>
<dbReference type="AlphaFoldDB" id="A0A1H4JZH5"/>